<proteinExistence type="inferred from homology"/>
<evidence type="ECO:0000256" key="4">
    <source>
        <dbReference type="ARBA" id="ARBA00022989"/>
    </source>
</evidence>
<dbReference type="OrthoDB" id="9811884at2"/>
<evidence type="ECO:0000256" key="2">
    <source>
        <dbReference type="ARBA" id="ARBA00009399"/>
    </source>
</evidence>
<reference evidence="8 9" key="1">
    <citation type="submission" date="2016-09" db="EMBL/GenBank/DDBJ databases">
        <title>Photobacterium proteolyticum sp. nov. a protease producing bacterium isolated from ocean sediments of Laizhou Bay.</title>
        <authorList>
            <person name="Li Y."/>
        </authorList>
    </citation>
    <scope>NUCLEOTIDE SEQUENCE [LARGE SCALE GENOMIC DNA]</scope>
    <source>
        <strain evidence="8 9">13-12</strain>
    </source>
</reference>
<dbReference type="Proteomes" id="UP000186905">
    <property type="component" value="Unassembled WGS sequence"/>
</dbReference>
<dbReference type="AlphaFoldDB" id="A0A1Q9H1F4"/>
<dbReference type="PANTHER" id="PTHR38459:SF1">
    <property type="entry name" value="PROPHAGE BACTOPRENOL-LINKED GLUCOSE TRANSLOCASE HOMOLOG"/>
    <property type="match status" value="1"/>
</dbReference>
<evidence type="ECO:0000256" key="6">
    <source>
        <dbReference type="SAM" id="Phobius"/>
    </source>
</evidence>
<dbReference type="RefSeq" id="WP_075761903.1">
    <property type="nucleotide sequence ID" value="NZ_MJIL01000041.1"/>
</dbReference>
<feature type="transmembrane region" description="Helical" evidence="6">
    <location>
        <begin position="71"/>
        <end position="92"/>
    </location>
</feature>
<feature type="transmembrane region" description="Helical" evidence="6">
    <location>
        <begin position="32"/>
        <end position="50"/>
    </location>
</feature>
<dbReference type="Pfam" id="PF04138">
    <property type="entry name" value="GtrA_DPMS_TM"/>
    <property type="match status" value="1"/>
</dbReference>
<evidence type="ECO:0000313" key="8">
    <source>
        <dbReference type="EMBL" id="OLQ81447.1"/>
    </source>
</evidence>
<organism evidence="8 9">
    <name type="scientific">Photobacterium proteolyticum</name>
    <dbReference type="NCBI Taxonomy" id="1903952"/>
    <lineage>
        <taxon>Bacteria</taxon>
        <taxon>Pseudomonadati</taxon>
        <taxon>Pseudomonadota</taxon>
        <taxon>Gammaproteobacteria</taxon>
        <taxon>Vibrionales</taxon>
        <taxon>Vibrionaceae</taxon>
        <taxon>Photobacterium</taxon>
    </lineage>
</organism>
<comment type="similarity">
    <text evidence="2">Belongs to the GtrA family.</text>
</comment>
<evidence type="ECO:0000256" key="5">
    <source>
        <dbReference type="ARBA" id="ARBA00023136"/>
    </source>
</evidence>
<feature type="transmembrane region" description="Helical" evidence="6">
    <location>
        <begin position="112"/>
        <end position="135"/>
    </location>
</feature>
<gene>
    <name evidence="8" type="ORF">BIT28_04330</name>
</gene>
<feature type="domain" description="GtrA/DPMS transmembrane" evidence="7">
    <location>
        <begin position="7"/>
        <end position="134"/>
    </location>
</feature>
<comment type="subcellular location">
    <subcellularLocation>
        <location evidence="1">Membrane</location>
        <topology evidence="1">Multi-pass membrane protein</topology>
    </subcellularLocation>
</comment>
<dbReference type="GO" id="GO:0005886">
    <property type="term" value="C:plasma membrane"/>
    <property type="evidence" value="ECO:0007669"/>
    <property type="project" value="TreeGrafter"/>
</dbReference>
<keyword evidence="5 6" id="KW-0472">Membrane</keyword>
<dbReference type="InterPro" id="IPR007267">
    <property type="entry name" value="GtrA_DPMS_TM"/>
</dbReference>
<keyword evidence="9" id="KW-1185">Reference proteome</keyword>
<evidence type="ECO:0000256" key="1">
    <source>
        <dbReference type="ARBA" id="ARBA00004141"/>
    </source>
</evidence>
<evidence type="ECO:0000256" key="3">
    <source>
        <dbReference type="ARBA" id="ARBA00022692"/>
    </source>
</evidence>
<feature type="transmembrane region" description="Helical" evidence="6">
    <location>
        <begin position="5"/>
        <end position="26"/>
    </location>
</feature>
<evidence type="ECO:0000313" key="9">
    <source>
        <dbReference type="Proteomes" id="UP000186905"/>
    </source>
</evidence>
<keyword evidence="4 6" id="KW-1133">Transmembrane helix</keyword>
<dbReference type="InterPro" id="IPR051401">
    <property type="entry name" value="GtrA_CellWall_Glycosyl"/>
</dbReference>
<sequence length="140" mass="15793">MDKKILKFAVSGGLGFIVDVSVMTLLSVLLPVIPARAGAFWVAASFTWWCNRQFTFKGADRSAPLRQWFRFLLTACVGFIPNWGCYWALIWWVDDAWITQLVGESGLYFWPLAAMIPGILLGMVANFILAARWVYRPALA</sequence>
<evidence type="ECO:0000259" key="7">
    <source>
        <dbReference type="Pfam" id="PF04138"/>
    </source>
</evidence>
<dbReference type="EMBL" id="MJIL01000041">
    <property type="protein sequence ID" value="OLQ81447.1"/>
    <property type="molecule type" value="Genomic_DNA"/>
</dbReference>
<comment type="caution">
    <text evidence="8">The sequence shown here is derived from an EMBL/GenBank/DDBJ whole genome shotgun (WGS) entry which is preliminary data.</text>
</comment>
<keyword evidence="3 6" id="KW-0812">Transmembrane</keyword>
<dbReference type="STRING" id="1903952.BIT28_04330"/>
<dbReference type="PANTHER" id="PTHR38459">
    <property type="entry name" value="PROPHAGE BACTOPRENOL-LINKED GLUCOSE TRANSLOCASE HOMOLOG"/>
    <property type="match status" value="1"/>
</dbReference>
<dbReference type="GO" id="GO:0000271">
    <property type="term" value="P:polysaccharide biosynthetic process"/>
    <property type="evidence" value="ECO:0007669"/>
    <property type="project" value="InterPro"/>
</dbReference>
<protein>
    <recommendedName>
        <fullName evidence="7">GtrA/DPMS transmembrane domain-containing protein</fullName>
    </recommendedName>
</protein>
<name>A0A1Q9H1F4_9GAMM</name>
<accession>A0A1Q9H1F4</accession>